<keyword evidence="1" id="KW-1185">Reference proteome</keyword>
<dbReference type="WBParaSite" id="HCON_00012660-00001">
    <property type="protein sequence ID" value="HCON_00012660-00001"/>
    <property type="gene ID" value="HCON_00012660"/>
</dbReference>
<protein>
    <submittedName>
        <fullName evidence="2">Uncharacterized protein</fullName>
    </submittedName>
</protein>
<proteinExistence type="predicted"/>
<dbReference type="OMA" id="ALCHRFE"/>
<evidence type="ECO:0000313" key="1">
    <source>
        <dbReference type="Proteomes" id="UP000025227"/>
    </source>
</evidence>
<dbReference type="OrthoDB" id="5873119at2759"/>
<accession>A0A7I4XWA5</accession>
<organism evidence="1 2">
    <name type="scientific">Haemonchus contortus</name>
    <name type="common">Barber pole worm</name>
    <dbReference type="NCBI Taxonomy" id="6289"/>
    <lineage>
        <taxon>Eukaryota</taxon>
        <taxon>Metazoa</taxon>
        <taxon>Ecdysozoa</taxon>
        <taxon>Nematoda</taxon>
        <taxon>Chromadorea</taxon>
        <taxon>Rhabditida</taxon>
        <taxon>Rhabditina</taxon>
        <taxon>Rhabditomorpha</taxon>
        <taxon>Strongyloidea</taxon>
        <taxon>Trichostrongylidae</taxon>
        <taxon>Haemonchus</taxon>
    </lineage>
</organism>
<reference evidence="2" key="1">
    <citation type="submission" date="2020-12" db="UniProtKB">
        <authorList>
            <consortium name="WormBaseParasite"/>
        </authorList>
    </citation>
    <scope>IDENTIFICATION</scope>
    <source>
        <strain evidence="2">MHco3</strain>
    </source>
</reference>
<evidence type="ECO:0000313" key="2">
    <source>
        <dbReference type="WBParaSite" id="HCON_00012660-00001"/>
    </source>
</evidence>
<dbReference type="AlphaFoldDB" id="A0A7I4XWA5"/>
<name>A0A7I4XWA5_HAECO</name>
<dbReference type="Proteomes" id="UP000025227">
    <property type="component" value="Unplaced"/>
</dbReference>
<sequence>MTRRGKRFGSRAGKYAKKLVRADHLIESFRSDTIPVENLSKNEDPDDVVRASQELNRSSSFKENEEDDFDSKLEMIFSLYKKHTGEKCRLPETSKCPMRDEFRKLFCVGSLCEKLSKLLTSRLESKRRLRDQRLESLSQIRALCHRFEGLVATEQIAGKHLSFDDVAQRDALDIMSIRYEELSDDIFAPNDAFMSLFDADNEQRCYSVEEGKLSKLSSNCNSAGADYAELCIQSMLTEVGLCYVNKIDTLVKSMAVQATEYHNLISLQVNTMNSIALDNSKAREESGDLAATLEKVVGVSSTGNERPLKKKAVSV</sequence>